<dbReference type="AlphaFoldDB" id="A0AAV6TQZ5"/>
<keyword evidence="2" id="KW-1185">Reference proteome</keyword>
<gene>
    <name evidence="1" type="ORF">JTE90_018801</name>
</gene>
<accession>A0AAV6TQZ5</accession>
<name>A0AAV6TQZ5_9ARAC</name>
<proteinExistence type="predicted"/>
<sequence length="203" mass="23588">MGDLMIFDELQAVADSLGEKCFVSLGAYSTVAPVSVPDKISELRLMVAQHPRVIEHINEGRGRPLKIFLTDIHSVQSNFTEFKINEEVMAVLKDIEVMYDDVRNANYIFKEWDEDRPYLSPEQERKVKSFLRHFRPAHWAIRYAISLMDVTGSPSQFDDAKKTYNYDGEEKLYRYTVEVRDLIKSLDENSLPLLDVQEETRGY</sequence>
<dbReference type="EMBL" id="JAFNEN010001307">
    <property type="protein sequence ID" value="KAG8174141.1"/>
    <property type="molecule type" value="Genomic_DNA"/>
</dbReference>
<comment type="caution">
    <text evidence="1">The sequence shown here is derived from an EMBL/GenBank/DDBJ whole genome shotgun (WGS) entry which is preliminary data.</text>
</comment>
<reference evidence="1 2" key="1">
    <citation type="journal article" date="2022" name="Nat. Ecol. Evol.">
        <title>A masculinizing supergene underlies an exaggerated male reproductive morph in a spider.</title>
        <authorList>
            <person name="Hendrickx F."/>
            <person name="De Corte Z."/>
            <person name="Sonet G."/>
            <person name="Van Belleghem S.M."/>
            <person name="Kostlbacher S."/>
            <person name="Vangestel C."/>
        </authorList>
    </citation>
    <scope>NUCLEOTIDE SEQUENCE [LARGE SCALE GENOMIC DNA]</scope>
    <source>
        <strain evidence="1">W744_W776</strain>
    </source>
</reference>
<protein>
    <submittedName>
        <fullName evidence="1">Uncharacterized protein</fullName>
    </submittedName>
</protein>
<evidence type="ECO:0000313" key="2">
    <source>
        <dbReference type="Proteomes" id="UP000827092"/>
    </source>
</evidence>
<dbReference type="Proteomes" id="UP000827092">
    <property type="component" value="Unassembled WGS sequence"/>
</dbReference>
<organism evidence="1 2">
    <name type="scientific">Oedothorax gibbosus</name>
    <dbReference type="NCBI Taxonomy" id="931172"/>
    <lineage>
        <taxon>Eukaryota</taxon>
        <taxon>Metazoa</taxon>
        <taxon>Ecdysozoa</taxon>
        <taxon>Arthropoda</taxon>
        <taxon>Chelicerata</taxon>
        <taxon>Arachnida</taxon>
        <taxon>Araneae</taxon>
        <taxon>Araneomorphae</taxon>
        <taxon>Entelegynae</taxon>
        <taxon>Araneoidea</taxon>
        <taxon>Linyphiidae</taxon>
        <taxon>Erigoninae</taxon>
        <taxon>Oedothorax</taxon>
    </lineage>
</organism>
<evidence type="ECO:0000313" key="1">
    <source>
        <dbReference type="EMBL" id="KAG8174141.1"/>
    </source>
</evidence>